<dbReference type="PRINTS" id="PR00081">
    <property type="entry name" value="GDHRDH"/>
</dbReference>
<dbReference type="CDD" id="cd05333">
    <property type="entry name" value="BKR_SDR_c"/>
    <property type="match status" value="1"/>
</dbReference>
<organism evidence="4 5">
    <name type="scientific">Azospirillum brasilense</name>
    <dbReference type="NCBI Taxonomy" id="192"/>
    <lineage>
        <taxon>Bacteria</taxon>
        <taxon>Pseudomonadati</taxon>
        <taxon>Pseudomonadota</taxon>
        <taxon>Alphaproteobacteria</taxon>
        <taxon>Rhodospirillales</taxon>
        <taxon>Azospirillaceae</taxon>
        <taxon>Azospirillum</taxon>
    </lineage>
</organism>
<dbReference type="InterPro" id="IPR057326">
    <property type="entry name" value="KR_dom"/>
</dbReference>
<dbReference type="NCBIfam" id="NF004200">
    <property type="entry name" value="PRK05653.1-5"/>
    <property type="match status" value="1"/>
</dbReference>
<evidence type="ECO:0000313" key="5">
    <source>
        <dbReference type="Proteomes" id="UP000476837"/>
    </source>
</evidence>
<evidence type="ECO:0000256" key="2">
    <source>
        <dbReference type="ARBA" id="ARBA00023002"/>
    </source>
</evidence>
<comment type="similarity">
    <text evidence="1">Belongs to the short-chain dehydrogenases/reductases (SDR) family.</text>
</comment>
<dbReference type="PANTHER" id="PTHR42879:SF2">
    <property type="entry name" value="3-OXOACYL-[ACYL-CARRIER-PROTEIN] REDUCTASE FABG"/>
    <property type="match status" value="1"/>
</dbReference>
<dbReference type="EMBL" id="QOKV01000027">
    <property type="protein sequence ID" value="KAA0678519.1"/>
    <property type="molecule type" value="Genomic_DNA"/>
</dbReference>
<dbReference type="Gene3D" id="3.40.50.720">
    <property type="entry name" value="NAD(P)-binding Rossmann-like Domain"/>
    <property type="match status" value="1"/>
</dbReference>
<dbReference type="RefSeq" id="WP_149167690.1">
    <property type="nucleotide sequence ID" value="NZ_QOKV01000027.1"/>
</dbReference>
<evidence type="ECO:0000313" key="4">
    <source>
        <dbReference type="EMBL" id="KAA0678519.1"/>
    </source>
</evidence>
<proteinExistence type="inferred from homology"/>
<dbReference type="InterPro" id="IPR036291">
    <property type="entry name" value="NAD(P)-bd_dom_sf"/>
</dbReference>
<evidence type="ECO:0000256" key="1">
    <source>
        <dbReference type="ARBA" id="ARBA00006484"/>
    </source>
</evidence>
<dbReference type="NCBIfam" id="NF009466">
    <property type="entry name" value="PRK12826.1-2"/>
    <property type="match status" value="1"/>
</dbReference>
<dbReference type="FunFam" id="3.40.50.720:FF:000173">
    <property type="entry name" value="3-oxoacyl-[acyl-carrier protein] reductase"/>
    <property type="match status" value="1"/>
</dbReference>
<gene>
    <name evidence="4" type="ORF">DS837_27670</name>
</gene>
<dbReference type="NCBIfam" id="TIGR01831">
    <property type="entry name" value="fabG_rel"/>
    <property type="match status" value="1"/>
</dbReference>
<dbReference type="Pfam" id="PF13561">
    <property type="entry name" value="adh_short_C2"/>
    <property type="match status" value="1"/>
</dbReference>
<name>A0A6L3ASX5_AZOBR</name>
<feature type="domain" description="Ketoreductase" evidence="3">
    <location>
        <begin position="3"/>
        <end position="188"/>
    </location>
</feature>
<dbReference type="InterPro" id="IPR002347">
    <property type="entry name" value="SDR_fam"/>
</dbReference>
<dbReference type="SUPFAM" id="SSF51735">
    <property type="entry name" value="NAD(P)-binding Rossmann-fold domains"/>
    <property type="match status" value="1"/>
</dbReference>
<accession>A0A6L3ASX5</accession>
<dbReference type="PRINTS" id="PR00080">
    <property type="entry name" value="SDRFAMILY"/>
</dbReference>
<dbReference type="InterPro" id="IPR011285">
    <property type="entry name" value="FabG-rel"/>
</dbReference>
<protein>
    <submittedName>
        <fullName evidence="4">3-oxoacyl-ACP reductase FabG</fullName>
        <ecNumber evidence="4">1.1.1.100</ecNumber>
    </submittedName>
</protein>
<reference evidence="4 5" key="1">
    <citation type="submission" date="2018-07" db="EMBL/GenBank/DDBJ databases">
        <title>Genome sequence of Roseomonas fauriae ATCC 49958.</title>
        <authorList>
            <person name="Sant'Anna F.H."/>
            <person name="Baldani J.I."/>
            <person name="Zilli J.E."/>
            <person name="Reis V.M."/>
            <person name="Hartmann A."/>
            <person name="Cruz L."/>
            <person name="de Souza E.M."/>
            <person name="de Oliveira Pedrosa F."/>
            <person name="Passaglia L.M.P."/>
        </authorList>
    </citation>
    <scope>NUCLEOTIDE SEQUENCE [LARGE SCALE GENOMIC DNA]</scope>
    <source>
        <strain evidence="4 5">ATCC 49958</strain>
    </source>
</reference>
<sequence>MKKTILVTGASKGIGRAVAERLAADGFAVVVHYGRDAAGGEATLADVRAAGGEGRLLGFDIADREATRAALETDMEAHGPYWGAVLNAGIARDAAFPAMADDDWDSVLNTNLDGFYNVLKPLVMPMVSARKGGRIVTLSSVSGLIGNRGQVNYSAAKAGIIGATKALAIELAKRNITVNCVAPGIIETQMTDGLPMEEALKLVPMRRAGRPEEVASVVSFLCSDGAAYVTRQVIAVNGGMV</sequence>
<dbReference type="EC" id="1.1.1.100" evidence="4"/>
<dbReference type="AlphaFoldDB" id="A0A6L3ASX5"/>
<dbReference type="SMART" id="SM00822">
    <property type="entry name" value="PKS_KR"/>
    <property type="match status" value="1"/>
</dbReference>
<dbReference type="GO" id="GO:0004316">
    <property type="term" value="F:3-oxoacyl-[acyl-carrier-protein] reductase (NADPH) activity"/>
    <property type="evidence" value="ECO:0007669"/>
    <property type="project" value="UniProtKB-EC"/>
</dbReference>
<evidence type="ECO:0000259" key="3">
    <source>
        <dbReference type="SMART" id="SM00822"/>
    </source>
</evidence>
<dbReference type="InterPro" id="IPR050259">
    <property type="entry name" value="SDR"/>
</dbReference>
<keyword evidence="2 4" id="KW-0560">Oxidoreductase</keyword>
<comment type="caution">
    <text evidence="4">The sequence shown here is derived from an EMBL/GenBank/DDBJ whole genome shotgun (WGS) entry which is preliminary data.</text>
</comment>
<dbReference type="Proteomes" id="UP000476837">
    <property type="component" value="Unassembled WGS sequence"/>
</dbReference>
<dbReference type="PANTHER" id="PTHR42879">
    <property type="entry name" value="3-OXOACYL-(ACYL-CARRIER-PROTEIN) REDUCTASE"/>
    <property type="match status" value="1"/>
</dbReference>